<feature type="domain" description="DAGKc" evidence="11">
    <location>
        <begin position="1"/>
        <end position="132"/>
    </location>
</feature>
<name>A0A4V2V155_9BACI</name>
<accession>A0A4V2V155</accession>
<keyword evidence="6 12" id="KW-0418">Kinase</keyword>
<dbReference type="PANTHER" id="PTHR12358:SF54">
    <property type="entry name" value="SPHINGOSINE KINASE RELATED PROTEIN"/>
    <property type="match status" value="1"/>
</dbReference>
<dbReference type="Pfam" id="PF00781">
    <property type="entry name" value="DAGK_cat"/>
    <property type="match status" value="1"/>
</dbReference>
<dbReference type="InterPro" id="IPR016064">
    <property type="entry name" value="NAD/diacylglycerol_kinase_sf"/>
</dbReference>
<dbReference type="InterPro" id="IPR017438">
    <property type="entry name" value="ATP-NAD_kinase_N"/>
</dbReference>
<comment type="similarity">
    <text evidence="2">Belongs to the diacylglycerol/lipid kinase family.</text>
</comment>
<dbReference type="InterPro" id="IPR050187">
    <property type="entry name" value="Lipid_Phosphate_FormReg"/>
</dbReference>
<keyword evidence="9" id="KW-0594">Phospholipid biosynthesis</keyword>
<keyword evidence="3" id="KW-0444">Lipid biosynthesis</keyword>
<dbReference type="PANTHER" id="PTHR12358">
    <property type="entry name" value="SPHINGOSINE KINASE"/>
    <property type="match status" value="1"/>
</dbReference>
<evidence type="ECO:0000256" key="9">
    <source>
        <dbReference type="ARBA" id="ARBA00023209"/>
    </source>
</evidence>
<dbReference type="AlphaFoldDB" id="A0A4V2V155"/>
<dbReference type="RefSeq" id="WP_132372347.1">
    <property type="nucleotide sequence ID" value="NZ_SMAN01000016.1"/>
</dbReference>
<dbReference type="SUPFAM" id="SSF111331">
    <property type="entry name" value="NAD kinase/diacylglycerol kinase-like"/>
    <property type="match status" value="1"/>
</dbReference>
<dbReference type="InterPro" id="IPR045540">
    <property type="entry name" value="YegS/DAGK_C"/>
</dbReference>
<evidence type="ECO:0000256" key="6">
    <source>
        <dbReference type="ARBA" id="ARBA00022777"/>
    </source>
</evidence>
<organism evidence="12 13">
    <name type="scientific">Melghiribacillus thermohalophilus</name>
    <dbReference type="NCBI Taxonomy" id="1324956"/>
    <lineage>
        <taxon>Bacteria</taxon>
        <taxon>Bacillati</taxon>
        <taxon>Bacillota</taxon>
        <taxon>Bacilli</taxon>
        <taxon>Bacillales</taxon>
        <taxon>Bacillaceae</taxon>
        <taxon>Melghiribacillus</taxon>
    </lineage>
</organism>
<evidence type="ECO:0000313" key="13">
    <source>
        <dbReference type="Proteomes" id="UP000294650"/>
    </source>
</evidence>
<dbReference type="GO" id="GO:0005524">
    <property type="term" value="F:ATP binding"/>
    <property type="evidence" value="ECO:0007669"/>
    <property type="project" value="UniProtKB-KW"/>
</dbReference>
<dbReference type="OrthoDB" id="9786026at2"/>
<evidence type="ECO:0000256" key="7">
    <source>
        <dbReference type="ARBA" id="ARBA00022840"/>
    </source>
</evidence>
<comment type="caution">
    <text evidence="12">The sequence shown here is derived from an EMBL/GenBank/DDBJ whole genome shotgun (WGS) entry which is preliminary data.</text>
</comment>
<proteinExistence type="inferred from homology"/>
<evidence type="ECO:0000256" key="3">
    <source>
        <dbReference type="ARBA" id="ARBA00022516"/>
    </source>
</evidence>
<dbReference type="SMART" id="SM00046">
    <property type="entry name" value="DAGKc"/>
    <property type="match status" value="1"/>
</dbReference>
<evidence type="ECO:0000256" key="8">
    <source>
        <dbReference type="ARBA" id="ARBA00023098"/>
    </source>
</evidence>
<dbReference type="Gene3D" id="3.40.50.10330">
    <property type="entry name" value="Probable inorganic polyphosphate/atp-NAD kinase, domain 1"/>
    <property type="match status" value="1"/>
</dbReference>
<evidence type="ECO:0000313" key="12">
    <source>
        <dbReference type="EMBL" id="TCT19922.1"/>
    </source>
</evidence>
<keyword evidence="7" id="KW-0067">ATP-binding</keyword>
<evidence type="ECO:0000259" key="11">
    <source>
        <dbReference type="PROSITE" id="PS50146"/>
    </source>
</evidence>
<evidence type="ECO:0000256" key="2">
    <source>
        <dbReference type="ARBA" id="ARBA00005983"/>
    </source>
</evidence>
<comment type="cofactor">
    <cofactor evidence="1">
        <name>Mg(2+)</name>
        <dbReference type="ChEBI" id="CHEBI:18420"/>
    </cofactor>
</comment>
<keyword evidence="8" id="KW-0443">Lipid metabolism</keyword>
<dbReference type="InterPro" id="IPR005218">
    <property type="entry name" value="Diacylglycerol/lipid_kinase"/>
</dbReference>
<protein>
    <submittedName>
        <fullName evidence="12">YegS/Rv2252/BmrU family lipid kinase</fullName>
    </submittedName>
</protein>
<dbReference type="InterPro" id="IPR001206">
    <property type="entry name" value="Diacylglycerol_kinase_cat_dom"/>
</dbReference>
<dbReference type="GO" id="GO:0016301">
    <property type="term" value="F:kinase activity"/>
    <property type="evidence" value="ECO:0007669"/>
    <property type="project" value="UniProtKB-KW"/>
</dbReference>
<keyword evidence="10" id="KW-1208">Phospholipid metabolism</keyword>
<sequence>MYILIVNPIAGNGKSMKVYKKLQRHPLFKEKDCRTFFTKYEGHGTELARQLSQMYGEKMKCFIIVGGDGTVHEVINGLTHHSSIHLSYIPAGSGNDFARGLHLKGKPVKLFEQIIQSPEYKPYWFGRFSTKLKKPYNFKLFSSSMGFGFDAEVAKLVNRSRFKSVANRIGLGTLGYVISLLKQLFQFQPKNIDVILDGQFYSIKEAWMVTVASHPYFGGGMKIAPGAKNNPHDFHVVIVSQISKWKILALFFTVFFGKHTKLKEVQVYQARSIEIFADEGIYYHADGQTGRCTHCIIQKHENKYDVHQGKIGSGNP</sequence>
<gene>
    <name evidence="12" type="ORF">EDD68_11651</name>
</gene>
<dbReference type="Pfam" id="PF19279">
    <property type="entry name" value="YegS_C"/>
    <property type="match status" value="1"/>
</dbReference>
<dbReference type="Gene3D" id="2.60.200.40">
    <property type="match status" value="1"/>
</dbReference>
<keyword evidence="13" id="KW-1185">Reference proteome</keyword>
<dbReference type="PROSITE" id="PS50146">
    <property type="entry name" value="DAGK"/>
    <property type="match status" value="1"/>
</dbReference>
<evidence type="ECO:0000256" key="1">
    <source>
        <dbReference type="ARBA" id="ARBA00001946"/>
    </source>
</evidence>
<dbReference type="Proteomes" id="UP000294650">
    <property type="component" value="Unassembled WGS sequence"/>
</dbReference>
<keyword evidence="5" id="KW-0547">Nucleotide-binding</keyword>
<evidence type="ECO:0000256" key="5">
    <source>
        <dbReference type="ARBA" id="ARBA00022741"/>
    </source>
</evidence>
<keyword evidence="4" id="KW-0808">Transferase</keyword>
<evidence type="ECO:0000256" key="4">
    <source>
        <dbReference type="ARBA" id="ARBA00022679"/>
    </source>
</evidence>
<evidence type="ECO:0000256" key="10">
    <source>
        <dbReference type="ARBA" id="ARBA00023264"/>
    </source>
</evidence>
<dbReference type="EMBL" id="SMAN01000016">
    <property type="protein sequence ID" value="TCT19922.1"/>
    <property type="molecule type" value="Genomic_DNA"/>
</dbReference>
<reference evidence="12 13" key="1">
    <citation type="submission" date="2019-03" db="EMBL/GenBank/DDBJ databases">
        <title>Genomic Encyclopedia of Type Strains, Phase IV (KMG-IV): sequencing the most valuable type-strain genomes for metagenomic binning, comparative biology and taxonomic classification.</title>
        <authorList>
            <person name="Goeker M."/>
        </authorList>
    </citation>
    <scope>NUCLEOTIDE SEQUENCE [LARGE SCALE GENOMIC DNA]</scope>
    <source>
        <strain evidence="12 13">DSM 25894</strain>
    </source>
</reference>
<dbReference type="GO" id="GO:0008654">
    <property type="term" value="P:phospholipid biosynthetic process"/>
    <property type="evidence" value="ECO:0007669"/>
    <property type="project" value="UniProtKB-KW"/>
</dbReference>
<dbReference type="NCBIfam" id="TIGR00147">
    <property type="entry name" value="YegS/Rv2252/BmrU family lipid kinase"/>
    <property type="match status" value="1"/>
</dbReference>